<feature type="region of interest" description="Disordered" evidence="1">
    <location>
        <begin position="91"/>
        <end position="110"/>
    </location>
</feature>
<gene>
    <name evidence="2" type="ORF">TMPK1_17690</name>
</gene>
<sequence>MVELNLDEIERDAREADGTTWALRPAAETVKGREVGPWFIDAGGDAVGLFYRLDDARRAVATREEMLALVAEVRHLREALAHQNVRVDAPIPQTQSAVPVPTPPSDPDAINPFLAARAATRARKRAAPAPTDDE</sequence>
<proteinExistence type="predicted"/>
<evidence type="ECO:0000313" key="2">
    <source>
        <dbReference type="EMBL" id="GIL39532.1"/>
    </source>
</evidence>
<evidence type="ECO:0000256" key="1">
    <source>
        <dbReference type="SAM" id="MobiDB-lite"/>
    </source>
</evidence>
<protein>
    <submittedName>
        <fullName evidence="2">Uncharacterized protein</fullName>
    </submittedName>
</protein>
<dbReference type="AlphaFoldDB" id="A0A8S8XBT2"/>
<keyword evidence="3" id="KW-1185">Reference proteome</keyword>
<dbReference type="Proteomes" id="UP000681075">
    <property type="component" value="Unassembled WGS sequence"/>
</dbReference>
<dbReference type="EMBL" id="BOPV01000001">
    <property type="protein sequence ID" value="GIL39532.1"/>
    <property type="molecule type" value="Genomic_DNA"/>
</dbReference>
<accession>A0A8S8XBT2</accession>
<name>A0A8S8XBT2_9PROT</name>
<evidence type="ECO:0000313" key="3">
    <source>
        <dbReference type="Proteomes" id="UP000681075"/>
    </source>
</evidence>
<organism evidence="2 3">
    <name type="scientific">Roseiterribacter gracilis</name>
    <dbReference type="NCBI Taxonomy" id="2812848"/>
    <lineage>
        <taxon>Bacteria</taxon>
        <taxon>Pseudomonadati</taxon>
        <taxon>Pseudomonadota</taxon>
        <taxon>Alphaproteobacteria</taxon>
        <taxon>Rhodospirillales</taxon>
        <taxon>Roseiterribacteraceae</taxon>
        <taxon>Roseiterribacter</taxon>
    </lineage>
</organism>
<comment type="caution">
    <text evidence="2">The sequence shown here is derived from an EMBL/GenBank/DDBJ whole genome shotgun (WGS) entry which is preliminary data.</text>
</comment>
<reference evidence="2" key="1">
    <citation type="submission" date="2021-02" db="EMBL/GenBank/DDBJ databases">
        <title>Genome sequence of Rhodospirillales sp. strain TMPK1 isolated from soil.</title>
        <authorList>
            <person name="Nakai R."/>
            <person name="Kusada H."/>
            <person name="Tamaki H."/>
        </authorList>
    </citation>
    <scope>NUCLEOTIDE SEQUENCE</scope>
    <source>
        <strain evidence="2">TMPK1</strain>
    </source>
</reference>
<dbReference type="RefSeq" id="WP_420242635.1">
    <property type="nucleotide sequence ID" value="NZ_BOPV01000001.1"/>
</dbReference>